<feature type="transmembrane region" description="Helical" evidence="1">
    <location>
        <begin position="81"/>
        <end position="99"/>
    </location>
</feature>
<dbReference type="Proteomes" id="UP001203665">
    <property type="component" value="Unassembled WGS sequence"/>
</dbReference>
<dbReference type="NCBIfam" id="NF037970">
    <property type="entry name" value="vanZ_1"/>
    <property type="match status" value="1"/>
</dbReference>
<keyword evidence="1" id="KW-0472">Membrane</keyword>
<organism evidence="3 4">
    <name type="scientific">Alkalicoccobacillus plakortidis</name>
    <dbReference type="NCBI Taxonomy" id="444060"/>
    <lineage>
        <taxon>Bacteria</taxon>
        <taxon>Bacillati</taxon>
        <taxon>Bacillota</taxon>
        <taxon>Bacilli</taxon>
        <taxon>Bacillales</taxon>
        <taxon>Bacillaceae</taxon>
        <taxon>Alkalicoccobacillus</taxon>
    </lineage>
</organism>
<dbReference type="InterPro" id="IPR006976">
    <property type="entry name" value="VanZ-like"/>
</dbReference>
<dbReference type="RefSeq" id="WP_251607144.1">
    <property type="nucleotide sequence ID" value="NZ_JAMQJY010000001.1"/>
</dbReference>
<dbReference type="Pfam" id="PF04892">
    <property type="entry name" value="VanZ"/>
    <property type="match status" value="1"/>
</dbReference>
<dbReference type="InterPro" id="IPR016747">
    <property type="entry name" value="Phosphotransbutyrylase"/>
</dbReference>
<evidence type="ECO:0000256" key="1">
    <source>
        <dbReference type="SAM" id="Phobius"/>
    </source>
</evidence>
<gene>
    <name evidence="3" type="ORF">NDM98_10355</name>
</gene>
<reference evidence="3" key="1">
    <citation type="submission" date="2022-06" db="EMBL/GenBank/DDBJ databases">
        <title>Alkalicoccobacillus porphyridii sp. nov., isolated from a marine red alga, Porphyridium purpureum and reclassification of Shouchella plakortidis and Shouchella gibsonii as Alkalicoccobacillus plakortidis comb. nov. and Alkalicoccobacillus gibsonii comb. nov.</title>
        <authorList>
            <person name="Kim K.H."/>
            <person name="Lee J.K."/>
            <person name="Han D.M."/>
            <person name="Baek J.H."/>
            <person name="Jeon C.O."/>
        </authorList>
    </citation>
    <scope>NUCLEOTIDE SEQUENCE</scope>
    <source>
        <strain evidence="3">DSM 19153</strain>
    </source>
</reference>
<protein>
    <submittedName>
        <fullName evidence="3">VanZ family protein</fullName>
    </submittedName>
</protein>
<evidence type="ECO:0000313" key="4">
    <source>
        <dbReference type="Proteomes" id="UP001203665"/>
    </source>
</evidence>
<feature type="transmembrane region" description="Helical" evidence="1">
    <location>
        <begin position="106"/>
        <end position="121"/>
    </location>
</feature>
<feature type="transmembrane region" description="Helical" evidence="1">
    <location>
        <begin position="133"/>
        <end position="157"/>
    </location>
</feature>
<feature type="transmembrane region" description="Helical" evidence="1">
    <location>
        <begin position="7"/>
        <end position="25"/>
    </location>
</feature>
<name>A0ABT0XKW8_9BACI</name>
<keyword evidence="4" id="KW-1185">Reference proteome</keyword>
<dbReference type="EMBL" id="JAMQJY010000001">
    <property type="protein sequence ID" value="MCM2675852.1"/>
    <property type="molecule type" value="Genomic_DNA"/>
</dbReference>
<proteinExistence type="predicted"/>
<evidence type="ECO:0000313" key="3">
    <source>
        <dbReference type="EMBL" id="MCM2675852.1"/>
    </source>
</evidence>
<dbReference type="PIRSF" id="PIRSF019083">
    <property type="entry name" value="UCP019083_VanZ"/>
    <property type="match status" value="1"/>
</dbReference>
<sequence>MQEKTKLYITAALLVGVISLIFYSTSQPYSNQDIRPTLNKLPIHWLENTFVNKISFTYGYQTRSIEANGVAGFVEFFIRKASHLSVFAVVGFLATRLLAFFVRTRTAAAITFFSVLMYASIDETRQYFSAERQGLIGDVIIDTVGGSIGILLMVWWLKQKKRKRSAY</sequence>
<evidence type="ECO:0000259" key="2">
    <source>
        <dbReference type="Pfam" id="PF04892"/>
    </source>
</evidence>
<keyword evidence="1" id="KW-0812">Transmembrane</keyword>
<comment type="caution">
    <text evidence="3">The sequence shown here is derived from an EMBL/GenBank/DDBJ whole genome shotgun (WGS) entry which is preliminary data.</text>
</comment>
<accession>A0ABT0XKW8</accession>
<keyword evidence="1" id="KW-1133">Transmembrane helix</keyword>
<feature type="domain" description="VanZ-like" evidence="2">
    <location>
        <begin position="12"/>
        <end position="155"/>
    </location>
</feature>